<dbReference type="Gene3D" id="1.10.8.240">
    <property type="entry name" value="CofD-like domain"/>
    <property type="match status" value="1"/>
</dbReference>
<accession>A0ABW9R0A0</accession>
<keyword evidence="4" id="KW-1185">Reference proteome</keyword>
<keyword evidence="1 3" id="KW-0808">Transferase</keyword>
<protein>
    <submittedName>
        <fullName evidence="3">2-phospho-L-lactate transferase</fullName>
    </submittedName>
</protein>
<comment type="caution">
    <text evidence="3">The sequence shown here is derived from an EMBL/GenBank/DDBJ whole genome shotgun (WGS) entry which is preliminary data.</text>
</comment>
<dbReference type="InterPro" id="IPR002882">
    <property type="entry name" value="CofD"/>
</dbReference>
<dbReference type="EMBL" id="WJHE01001630">
    <property type="protein sequence ID" value="MST35326.1"/>
    <property type="molecule type" value="Genomic_DNA"/>
</dbReference>
<evidence type="ECO:0000313" key="4">
    <source>
        <dbReference type="Proteomes" id="UP000437736"/>
    </source>
</evidence>
<evidence type="ECO:0000313" key="3">
    <source>
        <dbReference type="EMBL" id="MST35326.1"/>
    </source>
</evidence>
<dbReference type="InterPro" id="IPR038136">
    <property type="entry name" value="CofD-like_dom_sf"/>
</dbReference>
<dbReference type="Proteomes" id="UP000437736">
    <property type="component" value="Unassembled WGS sequence"/>
</dbReference>
<sequence>VTAVVNTGDDVVLHGLHISPDVDTVVYTLGGAANPDTGWGRLGETWEAMAELRALSGGRLAWFNLGDRDLGTHLYRTTRLAEGAGLGEVTAEIARRWGVAVRVLPMSDDRVETRVAVAGEG</sequence>
<dbReference type="PANTHER" id="PTHR43007">
    <property type="entry name" value="2-PHOSPHO-L-LACTATE TRANSFERASE"/>
    <property type="match status" value="1"/>
</dbReference>
<dbReference type="SUPFAM" id="SSF142338">
    <property type="entry name" value="CofD-like"/>
    <property type="match status" value="1"/>
</dbReference>
<feature type="non-terminal residue" evidence="3">
    <location>
        <position position="1"/>
    </location>
</feature>
<proteinExistence type="predicted"/>
<name>A0ABW9R0A0_9ACTN</name>
<dbReference type="InterPro" id="IPR010115">
    <property type="entry name" value="FbiA/CofD"/>
</dbReference>
<gene>
    <name evidence="3" type="ORF">GHK86_21670</name>
</gene>
<evidence type="ECO:0000256" key="2">
    <source>
        <dbReference type="ARBA" id="ARBA00022842"/>
    </source>
</evidence>
<dbReference type="PANTHER" id="PTHR43007:SF1">
    <property type="entry name" value="2-PHOSPHO-L-LACTATE TRANSFERASE"/>
    <property type="match status" value="1"/>
</dbReference>
<reference evidence="3 4" key="1">
    <citation type="submission" date="2019-11" db="EMBL/GenBank/DDBJ databases">
        <title>Acidiferrimicrobium australis gen. nov., sp. nov., an acidophilic and obligately heterotrophic, member of the Actinobacteria that catalyses dissimilatory oxido- reduction of iron isolated from metal-rich acidic water in Chile.</title>
        <authorList>
            <person name="Gonzalez D."/>
            <person name="Huber K."/>
            <person name="Hedrich S."/>
            <person name="Rojas-Villalobos C."/>
            <person name="Quatrini R."/>
            <person name="Dinamarca M.A."/>
            <person name="Schwarz A."/>
            <person name="Canales C."/>
            <person name="Nancucheo I."/>
        </authorList>
    </citation>
    <scope>NUCLEOTIDE SEQUENCE [LARGE SCALE GENOMIC DNA]</scope>
    <source>
        <strain evidence="3 4">USS-CCA1</strain>
    </source>
</reference>
<dbReference type="Pfam" id="PF01933">
    <property type="entry name" value="CofD"/>
    <property type="match status" value="1"/>
</dbReference>
<feature type="non-terminal residue" evidence="3">
    <location>
        <position position="121"/>
    </location>
</feature>
<dbReference type="GO" id="GO:0016740">
    <property type="term" value="F:transferase activity"/>
    <property type="evidence" value="ECO:0007669"/>
    <property type="project" value="UniProtKB-KW"/>
</dbReference>
<keyword evidence="2" id="KW-0460">Magnesium</keyword>
<evidence type="ECO:0000256" key="1">
    <source>
        <dbReference type="ARBA" id="ARBA00022679"/>
    </source>
</evidence>
<organism evidence="3 4">
    <name type="scientific">Acidiferrimicrobium australe</name>
    <dbReference type="NCBI Taxonomy" id="2664430"/>
    <lineage>
        <taxon>Bacteria</taxon>
        <taxon>Bacillati</taxon>
        <taxon>Actinomycetota</taxon>
        <taxon>Acidimicrobiia</taxon>
        <taxon>Acidimicrobiales</taxon>
        <taxon>Acidimicrobiaceae</taxon>
        <taxon>Acidiferrimicrobium</taxon>
    </lineage>
</organism>